<name>A0ABQ9VN72_SAGOE</name>
<protein>
    <recommendedName>
        <fullName evidence="3">14-3-3 domain-containing protein</fullName>
    </recommendedName>
</protein>
<dbReference type="Pfam" id="PF00244">
    <property type="entry name" value="14-3-3"/>
    <property type="match status" value="1"/>
</dbReference>
<dbReference type="EMBL" id="JASSZA010000005">
    <property type="protein sequence ID" value="KAK2110838.1"/>
    <property type="molecule type" value="Genomic_DNA"/>
</dbReference>
<accession>A0ABQ9VN72</accession>
<comment type="similarity">
    <text evidence="1">Belongs to the 14-3-3 family.</text>
</comment>
<gene>
    <name evidence="4" type="ORF">P7K49_010584</name>
</gene>
<dbReference type="InterPro" id="IPR036815">
    <property type="entry name" value="14-3-3_dom_sf"/>
</dbReference>
<organism evidence="4 5">
    <name type="scientific">Saguinus oedipus</name>
    <name type="common">Cotton-top tamarin</name>
    <name type="synonym">Oedipomidas oedipus</name>
    <dbReference type="NCBI Taxonomy" id="9490"/>
    <lineage>
        <taxon>Eukaryota</taxon>
        <taxon>Metazoa</taxon>
        <taxon>Chordata</taxon>
        <taxon>Craniata</taxon>
        <taxon>Vertebrata</taxon>
        <taxon>Euteleostomi</taxon>
        <taxon>Mammalia</taxon>
        <taxon>Eutheria</taxon>
        <taxon>Euarchontoglires</taxon>
        <taxon>Primates</taxon>
        <taxon>Haplorrhini</taxon>
        <taxon>Platyrrhini</taxon>
        <taxon>Cebidae</taxon>
        <taxon>Callitrichinae</taxon>
        <taxon>Saguinus</taxon>
    </lineage>
</organism>
<dbReference type="PRINTS" id="PR00305">
    <property type="entry name" value="1433ZETA"/>
</dbReference>
<feature type="domain" description="14-3-3" evidence="3">
    <location>
        <begin position="11"/>
        <end position="59"/>
    </location>
</feature>
<evidence type="ECO:0000256" key="1">
    <source>
        <dbReference type="ARBA" id="ARBA00006141"/>
    </source>
</evidence>
<evidence type="ECO:0000259" key="3">
    <source>
        <dbReference type="Pfam" id="PF00244"/>
    </source>
</evidence>
<sequence>MGKLIKGPERKGDYHRYLAEFATGNDRKEAAENSLVAYKAAGDIAMTELPPTHPMSIGVRYVINVGPVQTLPAMPEGATEHFPTWRFRHLLPAKPALGTQNQFTNSEQWIPNGKPNSPLPKRSTFAVETPQGHHPVQREKEHERSVQKLFFNNLSGLFTLSMLCFTEGKSDYSLVYLAKIQKVKSRIKKRCRMRKTKIKVSGSSGELLSPLSVMHAHIADGGKPAFVPGNTQCKNLPSLDRGYIRVSRYLVTVDLLMLGAFRLPNVDVHLSLLDQSATFGQVLQAVPLQQFLLKYFFMSERCISFHVE</sequence>
<dbReference type="SUPFAM" id="SSF48445">
    <property type="entry name" value="14-3-3 protein"/>
    <property type="match status" value="1"/>
</dbReference>
<dbReference type="Gene3D" id="1.20.190.20">
    <property type="entry name" value="14-3-3 domain"/>
    <property type="match status" value="1"/>
</dbReference>
<evidence type="ECO:0000313" key="4">
    <source>
        <dbReference type="EMBL" id="KAK2110838.1"/>
    </source>
</evidence>
<evidence type="ECO:0000313" key="5">
    <source>
        <dbReference type="Proteomes" id="UP001266305"/>
    </source>
</evidence>
<comment type="caution">
    <text evidence="4">The sequence shown here is derived from an EMBL/GenBank/DDBJ whole genome shotgun (WGS) entry which is preliminary data.</text>
</comment>
<evidence type="ECO:0000256" key="2">
    <source>
        <dbReference type="SAM" id="MobiDB-lite"/>
    </source>
</evidence>
<feature type="region of interest" description="Disordered" evidence="2">
    <location>
        <begin position="106"/>
        <end position="131"/>
    </location>
</feature>
<proteinExistence type="inferred from homology"/>
<dbReference type="PANTHER" id="PTHR18860">
    <property type="entry name" value="14-3-3 PROTEIN"/>
    <property type="match status" value="1"/>
</dbReference>
<reference evidence="4 5" key="1">
    <citation type="submission" date="2023-05" db="EMBL/GenBank/DDBJ databases">
        <title>B98-5 Cell Line De Novo Hybrid Assembly: An Optical Mapping Approach.</title>
        <authorList>
            <person name="Kananen K."/>
            <person name="Auerbach J.A."/>
            <person name="Kautto E."/>
            <person name="Blachly J.S."/>
        </authorList>
    </citation>
    <scope>NUCLEOTIDE SEQUENCE [LARGE SCALE GENOMIC DNA]</scope>
    <source>
        <strain evidence="4">B95-8</strain>
        <tissue evidence="4">Cell line</tissue>
    </source>
</reference>
<dbReference type="Proteomes" id="UP001266305">
    <property type="component" value="Unassembled WGS sequence"/>
</dbReference>
<keyword evidence="5" id="KW-1185">Reference proteome</keyword>
<dbReference type="InterPro" id="IPR000308">
    <property type="entry name" value="14-3-3"/>
</dbReference>
<dbReference type="InterPro" id="IPR023410">
    <property type="entry name" value="14-3-3_domain"/>
</dbReference>